<dbReference type="SUPFAM" id="SSF55073">
    <property type="entry name" value="Nucleotide cyclase"/>
    <property type="match status" value="1"/>
</dbReference>
<dbReference type="InterPro" id="IPR007892">
    <property type="entry name" value="CHASE4"/>
</dbReference>
<dbReference type="InterPro" id="IPR000700">
    <property type="entry name" value="PAS-assoc_C"/>
</dbReference>
<dbReference type="PANTHER" id="PTHR44757:SF10">
    <property type="entry name" value="MEMBRANE PROTEIN"/>
    <property type="match status" value="1"/>
</dbReference>
<proteinExistence type="predicted"/>
<keyword evidence="3" id="KW-0472">Membrane</keyword>
<dbReference type="SMART" id="SM00052">
    <property type="entry name" value="EAL"/>
    <property type="match status" value="1"/>
</dbReference>
<dbReference type="PROSITE" id="PS50113">
    <property type="entry name" value="PAC"/>
    <property type="match status" value="1"/>
</dbReference>
<evidence type="ECO:0000259" key="7">
    <source>
        <dbReference type="PROSITE" id="PS50887"/>
    </source>
</evidence>
<dbReference type="Pfam" id="PF05228">
    <property type="entry name" value="CHASE4"/>
    <property type="match status" value="1"/>
</dbReference>
<dbReference type="GO" id="GO:0006355">
    <property type="term" value="P:regulation of DNA-templated transcription"/>
    <property type="evidence" value="ECO:0007669"/>
    <property type="project" value="InterPro"/>
</dbReference>
<evidence type="ECO:0000259" key="5">
    <source>
        <dbReference type="PROSITE" id="PS50113"/>
    </source>
</evidence>
<comment type="caution">
    <text evidence="8">The sequence shown here is derived from an EMBL/GenBank/DDBJ whole genome shotgun (WGS) entry which is preliminary data.</text>
</comment>
<dbReference type="PROSITE" id="PS50883">
    <property type="entry name" value="EAL"/>
    <property type="match status" value="1"/>
</dbReference>
<dbReference type="InterPro" id="IPR001633">
    <property type="entry name" value="EAL_dom"/>
</dbReference>
<dbReference type="Pfam" id="PF00989">
    <property type="entry name" value="PAS"/>
    <property type="match status" value="1"/>
</dbReference>
<feature type="transmembrane region" description="Helical" evidence="3">
    <location>
        <begin position="23"/>
        <end position="46"/>
    </location>
</feature>
<gene>
    <name evidence="8" type="ORF">CXK94_05405</name>
</gene>
<dbReference type="SMART" id="SM00091">
    <property type="entry name" value="PAS"/>
    <property type="match status" value="1"/>
</dbReference>
<dbReference type="Pfam" id="PF00990">
    <property type="entry name" value="GGDEF"/>
    <property type="match status" value="1"/>
</dbReference>
<dbReference type="GO" id="GO:0005886">
    <property type="term" value="C:plasma membrane"/>
    <property type="evidence" value="ECO:0007669"/>
    <property type="project" value="UniProtKB-SubCell"/>
</dbReference>
<dbReference type="SUPFAM" id="SSF141868">
    <property type="entry name" value="EAL domain-like"/>
    <property type="match status" value="1"/>
</dbReference>
<dbReference type="Pfam" id="PF00563">
    <property type="entry name" value="EAL"/>
    <property type="match status" value="1"/>
</dbReference>
<sequence length="857" mass="94614">MQTPSSGDDQARPKAQAIFARRILPGMVALLVVALAAAAVAVVHIARRIDHDALEQSHFLAGKALQAQHDWMNRSIVDYAFWGDAYVHLNGQVDVDWAYVQANLGPSLYRDFGYEAVLVVNPAGETLYSVLRGKLQPVESQQYLQHGLPELLARAHAAVADDAGVSALLWVDDQPALVAAAELTPGGTGIAADDGPASVLLFVDLLDAERLEEIGTQYAIDQLRLDPAGLGDGPHIQHTLEDGSPLSFTWTAPQPGQLLLWVTLPILAAVALGLGLLAWLLIRQALRTLQLLDDSYARLASSRGALAASEARFRDVAEAASDWIWESDEQARLTFLSSRFRQITGHEPGLWLGRPLLELLISDSAALQNWLQAPQDAPLRCSYRAADGCERYCRLAARAIEHDGKLLGYRGTASDITEETKAQARVQYLSQHDALTGLPNRSRLHEYLERNLEALRSASTLTLLYIDLDRFKPVNDTLGHAAGDEVLIGVASRLRQCTREGDLVARLGGDEFVIVVHRMSDDTDIDRLCSRIIEAISAPFIYEEHRISIGASIGVALAPADATHANELLRCADIALYQAKDSGRGTWRAYGHEMDQRLHERLRREEELRLALAEQKLEVHYQPRYLSQDMRINGAEALLRWPHPERGMLLPEAFIPLAEDSGLIIPLGRWVLHQACRQAAQWPGQTVVSVNLSPLQLHDDKLLEEITRALRESGLPGERLELEITESALLQEARGTLELLNRIKALGVRLAMDDFGTGYSSLTNLRNYPFDVIKIDNSFVAGIEQSIEDHSIVRALIELGRGLQMQVTAEGVETEEQLRLLTDDGCTEVQGFHMCQPLPAEALQALLAQDETDDRSR</sequence>
<feature type="domain" description="GGDEF" evidence="7">
    <location>
        <begin position="459"/>
        <end position="592"/>
    </location>
</feature>
<dbReference type="EMBL" id="POUT01000002">
    <property type="protein sequence ID" value="PNG10641.1"/>
    <property type="molecule type" value="Genomic_DNA"/>
</dbReference>
<dbReference type="AlphaFoldDB" id="A0A2N8T7A3"/>
<evidence type="ECO:0000256" key="2">
    <source>
        <dbReference type="ARBA" id="ARBA00004533"/>
    </source>
</evidence>
<dbReference type="CDD" id="cd00130">
    <property type="entry name" value="PAS"/>
    <property type="match status" value="1"/>
</dbReference>
<evidence type="ECO:0000313" key="8">
    <source>
        <dbReference type="EMBL" id="PNG10641.1"/>
    </source>
</evidence>
<feature type="domain" description="PAC" evidence="5">
    <location>
        <begin position="375"/>
        <end position="428"/>
    </location>
</feature>
<organism evidence="8 9">
    <name type="scientific">Stutzerimonas stutzeri</name>
    <name type="common">Pseudomonas stutzeri</name>
    <dbReference type="NCBI Taxonomy" id="316"/>
    <lineage>
        <taxon>Bacteria</taxon>
        <taxon>Pseudomonadati</taxon>
        <taxon>Pseudomonadota</taxon>
        <taxon>Gammaproteobacteria</taxon>
        <taxon>Pseudomonadales</taxon>
        <taxon>Pseudomonadaceae</taxon>
        <taxon>Stutzerimonas</taxon>
    </lineage>
</organism>
<accession>A0A2N8T7A3</accession>
<dbReference type="FunFam" id="3.30.70.270:FF:000001">
    <property type="entry name" value="Diguanylate cyclase domain protein"/>
    <property type="match status" value="1"/>
</dbReference>
<dbReference type="SMART" id="SM00267">
    <property type="entry name" value="GGDEF"/>
    <property type="match status" value="1"/>
</dbReference>
<feature type="transmembrane region" description="Helical" evidence="3">
    <location>
        <begin position="258"/>
        <end position="282"/>
    </location>
</feature>
<dbReference type="InterPro" id="IPR013767">
    <property type="entry name" value="PAS_fold"/>
</dbReference>
<dbReference type="InterPro" id="IPR035919">
    <property type="entry name" value="EAL_sf"/>
</dbReference>
<evidence type="ECO:0000259" key="6">
    <source>
        <dbReference type="PROSITE" id="PS50883"/>
    </source>
</evidence>
<comment type="cofactor">
    <cofactor evidence="1">
        <name>Mg(2+)</name>
        <dbReference type="ChEBI" id="CHEBI:18420"/>
    </cofactor>
</comment>
<evidence type="ECO:0000256" key="3">
    <source>
        <dbReference type="SAM" id="Phobius"/>
    </source>
</evidence>
<keyword evidence="3" id="KW-0812">Transmembrane</keyword>
<dbReference type="InterPro" id="IPR052155">
    <property type="entry name" value="Biofilm_reg_signaling"/>
</dbReference>
<dbReference type="RefSeq" id="WP_102893551.1">
    <property type="nucleotide sequence ID" value="NZ_JAMOHU010000018.1"/>
</dbReference>
<feature type="domain" description="PAS" evidence="4">
    <location>
        <begin position="309"/>
        <end position="360"/>
    </location>
</feature>
<comment type="subcellular location">
    <subcellularLocation>
        <location evidence="2">Cell inner membrane</location>
    </subcellularLocation>
</comment>
<dbReference type="InterPro" id="IPR000160">
    <property type="entry name" value="GGDEF_dom"/>
</dbReference>
<dbReference type="NCBIfam" id="TIGR00254">
    <property type="entry name" value="GGDEF"/>
    <property type="match status" value="1"/>
</dbReference>
<dbReference type="PANTHER" id="PTHR44757">
    <property type="entry name" value="DIGUANYLATE CYCLASE DGCP"/>
    <property type="match status" value="1"/>
</dbReference>
<dbReference type="InterPro" id="IPR043128">
    <property type="entry name" value="Rev_trsase/Diguanyl_cyclase"/>
</dbReference>
<dbReference type="NCBIfam" id="TIGR00229">
    <property type="entry name" value="sensory_box"/>
    <property type="match status" value="1"/>
</dbReference>
<feature type="domain" description="EAL" evidence="6">
    <location>
        <begin position="601"/>
        <end position="851"/>
    </location>
</feature>
<dbReference type="Gene3D" id="3.30.450.20">
    <property type="entry name" value="PAS domain"/>
    <property type="match status" value="1"/>
</dbReference>
<dbReference type="CDD" id="cd01949">
    <property type="entry name" value="GGDEF"/>
    <property type="match status" value="1"/>
</dbReference>
<dbReference type="InterPro" id="IPR000014">
    <property type="entry name" value="PAS"/>
</dbReference>
<dbReference type="Proteomes" id="UP000236023">
    <property type="component" value="Unassembled WGS sequence"/>
</dbReference>
<dbReference type="Gene3D" id="3.30.70.270">
    <property type="match status" value="1"/>
</dbReference>
<dbReference type="InterPro" id="IPR001610">
    <property type="entry name" value="PAC"/>
</dbReference>
<dbReference type="GO" id="GO:0003824">
    <property type="term" value="F:catalytic activity"/>
    <property type="evidence" value="ECO:0007669"/>
    <property type="project" value="UniProtKB-ARBA"/>
</dbReference>
<dbReference type="CDD" id="cd01948">
    <property type="entry name" value="EAL"/>
    <property type="match status" value="1"/>
</dbReference>
<dbReference type="InterPro" id="IPR029787">
    <property type="entry name" value="Nucleotide_cyclase"/>
</dbReference>
<keyword evidence="3" id="KW-1133">Transmembrane helix</keyword>
<dbReference type="InterPro" id="IPR035965">
    <property type="entry name" value="PAS-like_dom_sf"/>
</dbReference>
<dbReference type="SMART" id="SM00086">
    <property type="entry name" value="PAC"/>
    <property type="match status" value="1"/>
</dbReference>
<name>A0A2N8T7A3_STUST</name>
<dbReference type="Gene3D" id="3.20.20.450">
    <property type="entry name" value="EAL domain"/>
    <property type="match status" value="1"/>
</dbReference>
<evidence type="ECO:0000313" key="9">
    <source>
        <dbReference type="Proteomes" id="UP000236023"/>
    </source>
</evidence>
<evidence type="ECO:0000256" key="1">
    <source>
        <dbReference type="ARBA" id="ARBA00001946"/>
    </source>
</evidence>
<dbReference type="SUPFAM" id="SSF55785">
    <property type="entry name" value="PYP-like sensor domain (PAS domain)"/>
    <property type="match status" value="1"/>
</dbReference>
<dbReference type="PROSITE" id="PS50887">
    <property type="entry name" value="GGDEF"/>
    <property type="match status" value="1"/>
</dbReference>
<protein>
    <submittedName>
        <fullName evidence="8">Bifunctional diguanylate cyclase/phosphodiesterase</fullName>
    </submittedName>
</protein>
<dbReference type="PROSITE" id="PS50112">
    <property type="entry name" value="PAS"/>
    <property type="match status" value="1"/>
</dbReference>
<reference evidence="8 9" key="1">
    <citation type="submission" date="2018-01" db="EMBL/GenBank/DDBJ databases">
        <title>Denitrification phenotypes of diverse strains of Pseudomonas stutzeri.</title>
        <authorList>
            <person name="Milligan D.A."/>
            <person name="Bergaust L."/>
            <person name="Bakken L.R."/>
            <person name="Frostegard A."/>
        </authorList>
    </citation>
    <scope>NUCLEOTIDE SEQUENCE [LARGE SCALE GENOMIC DNA]</scope>
    <source>
        <strain evidence="8 9">24a75</strain>
    </source>
</reference>
<evidence type="ECO:0000259" key="4">
    <source>
        <dbReference type="PROSITE" id="PS50112"/>
    </source>
</evidence>